<dbReference type="GO" id="GO:0016989">
    <property type="term" value="F:sigma factor antagonist activity"/>
    <property type="evidence" value="ECO:0007669"/>
    <property type="project" value="TreeGrafter"/>
</dbReference>
<reference evidence="3 4" key="1">
    <citation type="journal article" date="2020" name="G3 (Bethesda)">
        <title>CeMbio - The Caenorhabditis elegans Microbiome Resource.</title>
        <authorList>
            <person name="Dirksen P."/>
            <person name="Assie A."/>
            <person name="Zimmermann J."/>
            <person name="Zhang F."/>
            <person name="Tietje A.M."/>
            <person name="Marsh S.A."/>
            <person name="Felix M.A."/>
            <person name="Shapira M."/>
            <person name="Kaleta C."/>
            <person name="Schulenburg H."/>
            <person name="Samuel B."/>
        </authorList>
    </citation>
    <scope>NUCLEOTIDE SEQUENCE [LARGE SCALE GENOMIC DNA]</scope>
    <source>
        <strain evidence="3 4">BIGb0172</strain>
    </source>
</reference>
<proteinExistence type="predicted"/>
<dbReference type="Pfam" id="PF16220">
    <property type="entry name" value="DUF4880"/>
    <property type="match status" value="1"/>
</dbReference>
<dbReference type="Pfam" id="PF04773">
    <property type="entry name" value="FecR"/>
    <property type="match status" value="1"/>
</dbReference>
<evidence type="ECO:0000259" key="2">
    <source>
        <dbReference type="Pfam" id="PF16220"/>
    </source>
</evidence>
<evidence type="ECO:0000313" key="3">
    <source>
        <dbReference type="EMBL" id="QMV73318.1"/>
    </source>
</evidence>
<dbReference type="KEGG" id="cpis:HS961_11025"/>
<dbReference type="Gene3D" id="2.60.120.1440">
    <property type="match status" value="1"/>
</dbReference>
<evidence type="ECO:0000259" key="1">
    <source>
        <dbReference type="Pfam" id="PF04773"/>
    </source>
</evidence>
<name>A0A7G5EH43_9BURK</name>
<gene>
    <name evidence="3" type="ORF">HS961_11025</name>
</gene>
<dbReference type="EMBL" id="CP058554">
    <property type="protein sequence ID" value="QMV73318.1"/>
    <property type="molecule type" value="Genomic_DNA"/>
</dbReference>
<dbReference type="PANTHER" id="PTHR30273:SF2">
    <property type="entry name" value="PROTEIN FECR"/>
    <property type="match status" value="1"/>
</dbReference>
<feature type="domain" description="FecR N-terminal" evidence="2">
    <location>
        <begin position="12"/>
        <end position="54"/>
    </location>
</feature>
<dbReference type="PIRSF" id="PIRSF018266">
    <property type="entry name" value="FecR"/>
    <property type="match status" value="1"/>
</dbReference>
<accession>A0A7G5EH43</accession>
<dbReference type="InterPro" id="IPR006860">
    <property type="entry name" value="FecR"/>
</dbReference>
<dbReference type="InterPro" id="IPR032623">
    <property type="entry name" value="FecR_N"/>
</dbReference>
<organism evidence="3 4">
    <name type="scientific">Comamonas piscis</name>
    <dbReference type="NCBI Taxonomy" id="1562974"/>
    <lineage>
        <taxon>Bacteria</taxon>
        <taxon>Pseudomonadati</taxon>
        <taxon>Pseudomonadota</taxon>
        <taxon>Betaproteobacteria</taxon>
        <taxon>Burkholderiales</taxon>
        <taxon>Comamonadaceae</taxon>
        <taxon>Comamonas</taxon>
    </lineage>
</organism>
<dbReference type="RefSeq" id="WP_182327871.1">
    <property type="nucleotide sequence ID" value="NZ_CP058554.1"/>
</dbReference>
<protein>
    <submittedName>
        <fullName evidence="3">FecR domain-containing protein</fullName>
    </submittedName>
</protein>
<evidence type="ECO:0000313" key="4">
    <source>
        <dbReference type="Proteomes" id="UP000515240"/>
    </source>
</evidence>
<dbReference type="PANTHER" id="PTHR30273">
    <property type="entry name" value="PERIPLASMIC SIGNAL SENSOR AND SIGMA FACTOR ACTIVATOR FECR-RELATED"/>
    <property type="match status" value="1"/>
</dbReference>
<sequence length="332" mass="35918">MAEATIPRAIAQQAVEWMVELQSPDASPDLKQQWQQWLAADPVHEQAWQRIEAVNGRLGAMAGPDTLDFAKAALAPQGSARRRHMVKSLVVLVVAGGAAWTGYRQTSWREVLADQRTGVGERRTIDLEDGTRLVMNASTMLDVRFGSSERRLRLIAGEILVQSGNAGGGRPLLVETPHGLATALGTRFSVRLDADGPTQVGVYDGAVRLAPVDGQRSLVLQAGQKSSFDSQHIGDAQPAREDSDAAWVDGVLVARDMRLDHFLQELGRYSVHPLSCDDNVAGLRLSGAYPLGDIAKVLDNVAGLLSLQVHSVSRLWGLRAASYRLVRAAPKK</sequence>
<dbReference type="Proteomes" id="UP000515240">
    <property type="component" value="Chromosome"/>
</dbReference>
<dbReference type="AlphaFoldDB" id="A0A7G5EH43"/>
<dbReference type="InterPro" id="IPR012373">
    <property type="entry name" value="Ferrdict_sens_TM"/>
</dbReference>
<keyword evidence="4" id="KW-1185">Reference proteome</keyword>
<feature type="domain" description="FecR protein" evidence="1">
    <location>
        <begin position="116"/>
        <end position="208"/>
    </location>
</feature>